<dbReference type="EMBL" id="JAGEPF010000018">
    <property type="protein sequence ID" value="MBO2461605.1"/>
    <property type="molecule type" value="Genomic_DNA"/>
</dbReference>
<protein>
    <submittedName>
        <fullName evidence="1">Uncharacterized protein</fullName>
    </submittedName>
</protein>
<sequence>MTARRVLVTGSRNWPWPATVTDALDAQRARLRAGDVLVVVVGYDPDRDYPPGVDRIAHQWARHHQRNPAAGLAAVAVEPHPADWRTCAPDCNPRDHGHRRATRGGKLTHCPTAGFRRNAEMVETGADVALAWCLDDSHGTVDCVARIRAARMNVAAQFVYTPAA</sequence>
<gene>
    <name evidence="1" type="ORF">J4709_28960</name>
</gene>
<accession>A0ABS3S015</accession>
<reference evidence="1 2" key="1">
    <citation type="submission" date="2021-03" db="EMBL/GenBank/DDBJ databases">
        <title>Actinomadura violae sp. nov., isolated from lichen in Thailand.</title>
        <authorList>
            <person name="Kanchanasin P."/>
            <person name="Saeng-In P."/>
            <person name="Phongsopitanun W."/>
            <person name="Yuki M."/>
            <person name="Kudo T."/>
            <person name="Ohkuma M."/>
            <person name="Tanasupawat S."/>
        </authorList>
    </citation>
    <scope>NUCLEOTIDE SEQUENCE [LARGE SCALE GENOMIC DNA]</scope>
    <source>
        <strain evidence="1 2">LCR2-06</strain>
    </source>
</reference>
<evidence type="ECO:0000313" key="1">
    <source>
        <dbReference type="EMBL" id="MBO2461605.1"/>
    </source>
</evidence>
<comment type="caution">
    <text evidence="1">The sequence shown here is derived from an EMBL/GenBank/DDBJ whole genome shotgun (WGS) entry which is preliminary data.</text>
</comment>
<dbReference type="Proteomes" id="UP000680206">
    <property type="component" value="Unassembled WGS sequence"/>
</dbReference>
<keyword evidence="2" id="KW-1185">Reference proteome</keyword>
<name>A0ABS3S015_9ACTN</name>
<dbReference type="RefSeq" id="WP_208244966.1">
    <property type="nucleotide sequence ID" value="NZ_JAGEPF010000018.1"/>
</dbReference>
<evidence type="ECO:0000313" key="2">
    <source>
        <dbReference type="Proteomes" id="UP000680206"/>
    </source>
</evidence>
<organism evidence="1 2">
    <name type="scientific">Actinomadura violacea</name>
    <dbReference type="NCBI Taxonomy" id="2819934"/>
    <lineage>
        <taxon>Bacteria</taxon>
        <taxon>Bacillati</taxon>
        <taxon>Actinomycetota</taxon>
        <taxon>Actinomycetes</taxon>
        <taxon>Streptosporangiales</taxon>
        <taxon>Thermomonosporaceae</taxon>
        <taxon>Actinomadura</taxon>
    </lineage>
</organism>
<proteinExistence type="predicted"/>